<dbReference type="PANTHER" id="PTHR35006:SF4">
    <property type="entry name" value="BLR7706 PROTEIN"/>
    <property type="match status" value="1"/>
</dbReference>
<feature type="domain" description="VOC" evidence="1">
    <location>
        <begin position="6"/>
        <end position="146"/>
    </location>
</feature>
<protein>
    <submittedName>
        <fullName evidence="2">VOC family protein</fullName>
    </submittedName>
</protein>
<dbReference type="InterPro" id="IPR029068">
    <property type="entry name" value="Glyas_Bleomycin-R_OHBP_Dase"/>
</dbReference>
<gene>
    <name evidence="2" type="ORF">OKA05_02495</name>
</gene>
<dbReference type="SUPFAM" id="SSF54593">
    <property type="entry name" value="Glyoxalase/Bleomycin resistance protein/Dihydroxybiphenyl dioxygenase"/>
    <property type="match status" value="1"/>
</dbReference>
<keyword evidence="3" id="KW-1185">Reference proteome</keyword>
<accession>A0ABT3GDA8</accession>
<reference evidence="2 3" key="1">
    <citation type="submission" date="2022-10" db="EMBL/GenBank/DDBJ databases">
        <title>Luteolibacter arcticus strain CCTCC AB 2014275, whole genome shotgun sequencing project.</title>
        <authorList>
            <person name="Zhao G."/>
            <person name="Shen L."/>
        </authorList>
    </citation>
    <scope>NUCLEOTIDE SEQUENCE [LARGE SCALE GENOMIC DNA]</scope>
    <source>
        <strain evidence="2 3">CCTCC AB 2014275</strain>
    </source>
</reference>
<dbReference type="InterPro" id="IPR037523">
    <property type="entry name" value="VOC_core"/>
</dbReference>
<dbReference type="Proteomes" id="UP001320876">
    <property type="component" value="Unassembled WGS sequence"/>
</dbReference>
<organism evidence="2 3">
    <name type="scientific">Luteolibacter arcticus</name>
    <dbReference type="NCBI Taxonomy" id="1581411"/>
    <lineage>
        <taxon>Bacteria</taxon>
        <taxon>Pseudomonadati</taxon>
        <taxon>Verrucomicrobiota</taxon>
        <taxon>Verrucomicrobiia</taxon>
        <taxon>Verrucomicrobiales</taxon>
        <taxon>Verrucomicrobiaceae</taxon>
        <taxon>Luteolibacter</taxon>
    </lineage>
</organism>
<evidence type="ECO:0000259" key="1">
    <source>
        <dbReference type="PROSITE" id="PS51819"/>
    </source>
</evidence>
<evidence type="ECO:0000313" key="3">
    <source>
        <dbReference type="Proteomes" id="UP001320876"/>
    </source>
</evidence>
<dbReference type="Pfam" id="PF00903">
    <property type="entry name" value="Glyoxalase"/>
    <property type="match status" value="1"/>
</dbReference>
<dbReference type="RefSeq" id="WP_264485512.1">
    <property type="nucleotide sequence ID" value="NZ_JAPDDT010000001.1"/>
</dbReference>
<name>A0ABT3GDA8_9BACT</name>
<sequence>MSSRGLLHHMIINVSNVERSSPFYTAMFRYLGYELNDSSYGEDYGYEDWKRWDLNTPHEISICQVLEPLKAVPHQRGALGHHCHIAFCAEDREDVDRFHREVLVPLAEQGLCAIEDAPCDCPEYNDGYYATFFTDPDGLKYEFVINPNHLLKKAAREAAF</sequence>
<proteinExistence type="predicted"/>
<evidence type="ECO:0000313" key="2">
    <source>
        <dbReference type="EMBL" id="MCW1921403.1"/>
    </source>
</evidence>
<dbReference type="Gene3D" id="3.10.180.10">
    <property type="entry name" value="2,3-Dihydroxybiphenyl 1,2-Dioxygenase, domain 1"/>
    <property type="match status" value="1"/>
</dbReference>
<dbReference type="PANTHER" id="PTHR35006">
    <property type="entry name" value="GLYOXALASE FAMILY PROTEIN (AFU_ORTHOLOGUE AFUA_5G14830)"/>
    <property type="match status" value="1"/>
</dbReference>
<dbReference type="PROSITE" id="PS51819">
    <property type="entry name" value="VOC"/>
    <property type="match status" value="1"/>
</dbReference>
<dbReference type="EMBL" id="JAPDDT010000001">
    <property type="protein sequence ID" value="MCW1921403.1"/>
    <property type="molecule type" value="Genomic_DNA"/>
</dbReference>
<dbReference type="InterPro" id="IPR004360">
    <property type="entry name" value="Glyas_Fos-R_dOase_dom"/>
</dbReference>
<comment type="caution">
    <text evidence="2">The sequence shown here is derived from an EMBL/GenBank/DDBJ whole genome shotgun (WGS) entry which is preliminary data.</text>
</comment>